<feature type="domain" description="DUF4399" evidence="2">
    <location>
        <begin position="53"/>
        <end position="142"/>
    </location>
</feature>
<feature type="chain" id="PRO_5019489941" evidence="1">
    <location>
        <begin position="23"/>
        <end position="144"/>
    </location>
</feature>
<dbReference type="Pfam" id="PF14347">
    <property type="entry name" value="DUF4399"/>
    <property type="match status" value="1"/>
</dbReference>
<comment type="caution">
    <text evidence="3">The sequence shown here is derived from an EMBL/GenBank/DDBJ whole genome shotgun (WGS) entry which is preliminary data.</text>
</comment>
<evidence type="ECO:0000256" key="1">
    <source>
        <dbReference type="SAM" id="SignalP"/>
    </source>
</evidence>
<gene>
    <name evidence="3" type="ORF">CWI84_03050</name>
</gene>
<name>A0A432ZT42_9GAMM</name>
<dbReference type="Proteomes" id="UP000287996">
    <property type="component" value="Unassembled WGS sequence"/>
</dbReference>
<dbReference type="AlphaFoldDB" id="A0A432ZT42"/>
<dbReference type="EMBL" id="PIQH01000002">
    <property type="protein sequence ID" value="RUO81104.1"/>
    <property type="molecule type" value="Genomic_DNA"/>
</dbReference>
<dbReference type="OrthoDB" id="531568at2"/>
<sequence length="144" mass="15000">MKAIAISSVLLALAAIPASSMAQDMPRTAAPADANVYIISPQDGEVVPETFTVKFGLSGMGVAPAGIDKANTGHHHLLVDHDELPALDQPMGSDVMHFGGGQTETTLTLSPGKHTLQLIMGDMSHVPLKPAVVSKKITVEVKAK</sequence>
<reference evidence="3 4" key="1">
    <citation type="journal article" date="2011" name="Front. Microbiol.">
        <title>Genomic signatures of strain selection and enhancement in Bacillus atrophaeus var. globigii, a historical biowarfare simulant.</title>
        <authorList>
            <person name="Gibbons H.S."/>
            <person name="Broomall S.M."/>
            <person name="McNew L.A."/>
            <person name="Daligault H."/>
            <person name="Chapman C."/>
            <person name="Bruce D."/>
            <person name="Karavis M."/>
            <person name="Krepps M."/>
            <person name="McGregor P.A."/>
            <person name="Hong C."/>
            <person name="Park K.H."/>
            <person name="Akmal A."/>
            <person name="Feldman A."/>
            <person name="Lin J.S."/>
            <person name="Chang W.E."/>
            <person name="Higgs B.W."/>
            <person name="Demirev P."/>
            <person name="Lindquist J."/>
            <person name="Liem A."/>
            <person name="Fochler E."/>
            <person name="Read T.D."/>
            <person name="Tapia R."/>
            <person name="Johnson S."/>
            <person name="Bishop-Lilly K.A."/>
            <person name="Detter C."/>
            <person name="Han C."/>
            <person name="Sozhamannan S."/>
            <person name="Rosenzweig C.N."/>
            <person name="Skowronski E.W."/>
        </authorList>
    </citation>
    <scope>NUCLEOTIDE SEQUENCE [LARGE SCALE GENOMIC DNA]</scope>
    <source>
        <strain evidence="3 4">CC-PW-9</strain>
    </source>
</reference>
<dbReference type="InterPro" id="IPR025512">
    <property type="entry name" value="DUF4399"/>
</dbReference>
<protein>
    <submittedName>
        <fullName evidence="3">Rod shape-determining protein RodA</fullName>
    </submittedName>
</protein>
<accession>A0A432ZT42</accession>
<keyword evidence="1" id="KW-0732">Signal</keyword>
<evidence type="ECO:0000313" key="3">
    <source>
        <dbReference type="EMBL" id="RUO81104.1"/>
    </source>
</evidence>
<proteinExistence type="predicted"/>
<evidence type="ECO:0000313" key="4">
    <source>
        <dbReference type="Proteomes" id="UP000287996"/>
    </source>
</evidence>
<evidence type="ECO:0000259" key="2">
    <source>
        <dbReference type="Pfam" id="PF14347"/>
    </source>
</evidence>
<keyword evidence="4" id="KW-1185">Reference proteome</keyword>
<feature type="signal peptide" evidence="1">
    <location>
        <begin position="1"/>
        <end position="22"/>
    </location>
</feature>
<dbReference type="RefSeq" id="WP_126841099.1">
    <property type="nucleotide sequence ID" value="NZ_PIQH01000002.1"/>
</dbReference>
<organism evidence="3 4">
    <name type="scientific">Idiomarina tyrosinivorans</name>
    <dbReference type="NCBI Taxonomy" id="1445662"/>
    <lineage>
        <taxon>Bacteria</taxon>
        <taxon>Pseudomonadati</taxon>
        <taxon>Pseudomonadota</taxon>
        <taxon>Gammaproteobacteria</taxon>
        <taxon>Alteromonadales</taxon>
        <taxon>Idiomarinaceae</taxon>
        <taxon>Idiomarina</taxon>
    </lineage>
</organism>